<sequence>MVPYNQKDKNAQNKKTVKVANIDHLACMYYGLISIKILKKHAKIPKETQLVDETDDINFEFISPNSKSVRYTRTKNDEKIDDNNTSKSFGHKKTTEMKKESKLISPSIKLPPILISNRKVHGYSDGYQKRATENDTHKKKPHYQLPIIPRPIHKKKEIFSNQVSEERKKILDNVYQNRMKNYFFGPYHGEDLNRKIDPVELNLAQKNESNQIGVDYSENWLLKPVKRTKADINFDNFFEGRPHSAPPMSGGYYDHLFNK</sequence>
<feature type="region of interest" description="Disordered" evidence="1">
    <location>
        <begin position="78"/>
        <end position="102"/>
    </location>
</feature>
<reference evidence="2 4" key="1">
    <citation type="journal article" date="2013" name="Curr. Biol.">
        <title>Shared signatures of parasitism and phylogenomics unite Cryptomycota and microsporidia.</title>
        <authorList>
            <person name="James T.Y."/>
            <person name="Pelin A."/>
            <person name="Bonen L."/>
            <person name="Ahrendt S."/>
            <person name="Sain D."/>
            <person name="Corradi N."/>
            <person name="Stajich J.E."/>
        </authorList>
    </citation>
    <scope>NUCLEOTIDE SEQUENCE [LARGE SCALE GENOMIC DNA]</scope>
    <source>
        <strain evidence="2 4">CSF55</strain>
        <strain evidence="2 4">CSF55</strain>
    </source>
</reference>
<evidence type="ECO:0000256" key="1">
    <source>
        <dbReference type="SAM" id="MobiDB-lite"/>
    </source>
</evidence>
<proteinExistence type="predicted"/>
<evidence type="ECO:0000313" key="5">
    <source>
        <dbReference type="Proteomes" id="UP000281549"/>
    </source>
</evidence>
<evidence type="ECO:0000313" key="3">
    <source>
        <dbReference type="EMBL" id="RKP19925.1"/>
    </source>
</evidence>
<name>A0A075AYE1_ROZAC</name>
<keyword evidence="4" id="KW-1185">Reference proteome</keyword>
<evidence type="ECO:0000313" key="2">
    <source>
        <dbReference type="EMBL" id="EPZ35297.1"/>
    </source>
</evidence>
<reference evidence="3" key="3">
    <citation type="submission" date="2018-08" db="EMBL/GenBank/DDBJ databases">
        <title>Leveraging single-cell genomics to expand the Fungal Tree of Life.</title>
        <authorList>
            <consortium name="DOE Joint Genome Institute"/>
            <person name="Ahrendt S.R."/>
            <person name="Quandt C.A."/>
            <person name="Ciobanu D."/>
            <person name="Clum A."/>
            <person name="Salamov A."/>
            <person name="Andreopoulos B."/>
            <person name="Cheng J.-F."/>
            <person name="Woyke T."/>
            <person name="Pelin A."/>
            <person name="Henrissat B."/>
            <person name="Reynolds N."/>
            <person name="Benny G.L."/>
            <person name="Smith M.E."/>
            <person name="James T.Y."/>
            <person name="Grigoriev I.V."/>
        </authorList>
    </citation>
    <scope>NUCLEOTIDE SEQUENCE</scope>
    <source>
        <strain evidence="3">CSF55</strain>
    </source>
</reference>
<dbReference type="Proteomes" id="UP000030755">
    <property type="component" value="Unassembled WGS sequence"/>
</dbReference>
<dbReference type="EMBL" id="KE560848">
    <property type="protein sequence ID" value="EPZ35297.1"/>
    <property type="molecule type" value="Genomic_DNA"/>
</dbReference>
<evidence type="ECO:0000313" key="4">
    <source>
        <dbReference type="Proteomes" id="UP000030755"/>
    </source>
</evidence>
<dbReference type="Proteomes" id="UP000281549">
    <property type="component" value="Unassembled WGS sequence"/>
</dbReference>
<feature type="compositionally biased region" description="Basic and acidic residues" evidence="1">
    <location>
        <begin position="93"/>
        <end position="102"/>
    </location>
</feature>
<organism evidence="2 4">
    <name type="scientific">Rozella allomycis (strain CSF55)</name>
    <dbReference type="NCBI Taxonomy" id="988480"/>
    <lineage>
        <taxon>Eukaryota</taxon>
        <taxon>Fungi</taxon>
        <taxon>Fungi incertae sedis</taxon>
        <taxon>Cryptomycota</taxon>
        <taxon>Cryptomycota incertae sedis</taxon>
        <taxon>Rozella</taxon>
    </lineage>
</organism>
<reference evidence="5" key="2">
    <citation type="journal article" date="2018" name="Nat. Microbiol.">
        <title>Leveraging single-cell genomics to expand the fungal tree of life.</title>
        <authorList>
            <person name="Ahrendt S.R."/>
            <person name="Quandt C.A."/>
            <person name="Ciobanu D."/>
            <person name="Clum A."/>
            <person name="Salamov A."/>
            <person name="Andreopoulos B."/>
            <person name="Cheng J.F."/>
            <person name="Woyke T."/>
            <person name="Pelin A."/>
            <person name="Henrissat B."/>
            <person name="Reynolds N.K."/>
            <person name="Benny G.L."/>
            <person name="Smith M.E."/>
            <person name="James T.Y."/>
            <person name="Grigoriev I.V."/>
        </authorList>
    </citation>
    <scope>NUCLEOTIDE SEQUENCE [LARGE SCALE GENOMIC DNA]</scope>
    <source>
        <strain evidence="5">CSF55</strain>
    </source>
</reference>
<accession>A0A075AYE1</accession>
<dbReference type="AlphaFoldDB" id="A0A075AYE1"/>
<dbReference type="EMBL" id="ML005138">
    <property type="protein sequence ID" value="RKP19925.1"/>
    <property type="molecule type" value="Genomic_DNA"/>
</dbReference>
<protein>
    <submittedName>
        <fullName evidence="2">Uncharacterized protein</fullName>
    </submittedName>
</protein>
<dbReference type="HOGENOM" id="CLU_1074229_0_0_1"/>
<gene>
    <name evidence="2" type="ORF">O9G_000693</name>
    <name evidence="3" type="ORF">ROZALSC1DRAFT_28531</name>
</gene>